<evidence type="ECO:0000256" key="12">
    <source>
        <dbReference type="ARBA" id="ARBA00049091"/>
    </source>
</evidence>
<proteinExistence type="inferred from homology"/>
<dbReference type="CDD" id="cd03017">
    <property type="entry name" value="PRX_BCP"/>
    <property type="match status" value="1"/>
</dbReference>
<evidence type="ECO:0000259" key="14">
    <source>
        <dbReference type="PROSITE" id="PS51352"/>
    </source>
</evidence>
<name>A0A4R7BNK1_9HYPH</name>
<dbReference type="EC" id="1.11.1.24" evidence="3"/>
<reference evidence="15 16" key="1">
    <citation type="submission" date="2019-03" db="EMBL/GenBank/DDBJ databases">
        <title>Genomic Encyclopedia of Type Strains, Phase IV (KMG-IV): sequencing the most valuable type-strain genomes for metagenomic binning, comparative biology and taxonomic classification.</title>
        <authorList>
            <person name="Goeker M."/>
        </authorList>
    </citation>
    <scope>NUCLEOTIDE SEQUENCE [LARGE SCALE GENOMIC DNA]</scope>
    <source>
        <strain evidence="15 16">DSM 25903</strain>
    </source>
</reference>
<dbReference type="InterPro" id="IPR036249">
    <property type="entry name" value="Thioredoxin-like_sf"/>
</dbReference>
<dbReference type="InterPro" id="IPR050924">
    <property type="entry name" value="Peroxiredoxin_BCP/PrxQ"/>
</dbReference>
<keyword evidence="16" id="KW-1185">Reference proteome</keyword>
<comment type="function">
    <text evidence="1">Thiol-specific peroxidase that catalyzes the reduction of hydrogen peroxide and organic hydroperoxides to water and alcohols, respectively. Plays a role in cell protection against oxidative stress by detoxifying peroxides and as sensor of hydrogen peroxide-mediated signaling events.</text>
</comment>
<comment type="caution">
    <text evidence="15">The sequence shown here is derived from an EMBL/GenBank/DDBJ whole genome shotgun (WGS) entry which is preliminary data.</text>
</comment>
<evidence type="ECO:0000256" key="10">
    <source>
        <dbReference type="ARBA" id="ARBA00038489"/>
    </source>
</evidence>
<comment type="similarity">
    <text evidence="10">Belongs to the peroxiredoxin family. BCP/PrxQ subfamily.</text>
</comment>
<dbReference type="SUPFAM" id="SSF52833">
    <property type="entry name" value="Thioredoxin-like"/>
    <property type="match status" value="1"/>
</dbReference>
<dbReference type="OrthoDB" id="9812811at2"/>
<dbReference type="GO" id="GO:0045454">
    <property type="term" value="P:cell redox homeostasis"/>
    <property type="evidence" value="ECO:0007669"/>
    <property type="project" value="TreeGrafter"/>
</dbReference>
<organism evidence="15 16">
    <name type="scientific">Enterovirga rhinocerotis</name>
    <dbReference type="NCBI Taxonomy" id="1339210"/>
    <lineage>
        <taxon>Bacteria</taxon>
        <taxon>Pseudomonadati</taxon>
        <taxon>Pseudomonadota</taxon>
        <taxon>Alphaproteobacteria</taxon>
        <taxon>Hyphomicrobiales</taxon>
        <taxon>Methylobacteriaceae</taxon>
        <taxon>Enterovirga</taxon>
    </lineage>
</organism>
<evidence type="ECO:0000256" key="13">
    <source>
        <dbReference type="PIRSR" id="PIRSR000239-1"/>
    </source>
</evidence>
<dbReference type="GO" id="GO:0034599">
    <property type="term" value="P:cellular response to oxidative stress"/>
    <property type="evidence" value="ECO:0007669"/>
    <property type="project" value="TreeGrafter"/>
</dbReference>
<evidence type="ECO:0000256" key="4">
    <source>
        <dbReference type="ARBA" id="ARBA00022559"/>
    </source>
</evidence>
<evidence type="ECO:0000256" key="2">
    <source>
        <dbReference type="ARBA" id="ARBA00011245"/>
    </source>
</evidence>
<dbReference type="EMBL" id="SNZR01000017">
    <property type="protein sequence ID" value="TDR85526.1"/>
    <property type="molecule type" value="Genomic_DNA"/>
</dbReference>
<keyword evidence="8" id="KW-0676">Redox-active center</keyword>
<evidence type="ECO:0000256" key="8">
    <source>
        <dbReference type="ARBA" id="ARBA00023284"/>
    </source>
</evidence>
<evidence type="ECO:0000256" key="11">
    <source>
        <dbReference type="ARBA" id="ARBA00042639"/>
    </source>
</evidence>
<keyword evidence="5" id="KW-0049">Antioxidant</keyword>
<accession>A0A4R7BNK1</accession>
<dbReference type="InterPro" id="IPR000866">
    <property type="entry name" value="AhpC/TSA"/>
</dbReference>
<evidence type="ECO:0000256" key="9">
    <source>
        <dbReference type="ARBA" id="ARBA00032824"/>
    </source>
</evidence>
<evidence type="ECO:0000256" key="5">
    <source>
        <dbReference type="ARBA" id="ARBA00022862"/>
    </source>
</evidence>
<keyword evidence="6" id="KW-0560">Oxidoreductase</keyword>
<dbReference type="InterPro" id="IPR024706">
    <property type="entry name" value="Peroxiredoxin_AhpC-typ"/>
</dbReference>
<dbReference type="PANTHER" id="PTHR42801">
    <property type="entry name" value="THIOREDOXIN-DEPENDENT PEROXIDE REDUCTASE"/>
    <property type="match status" value="1"/>
</dbReference>
<dbReference type="Pfam" id="PF00578">
    <property type="entry name" value="AhpC-TSA"/>
    <property type="match status" value="1"/>
</dbReference>
<feature type="active site" description="Cysteine sulfenic acid (-SOH) intermediate; for peroxidase activity" evidence="13">
    <location>
        <position position="50"/>
    </location>
</feature>
<evidence type="ECO:0000256" key="7">
    <source>
        <dbReference type="ARBA" id="ARBA00023157"/>
    </source>
</evidence>
<dbReference type="RefSeq" id="WP_133774599.1">
    <property type="nucleotide sequence ID" value="NZ_SNZR01000017.1"/>
</dbReference>
<evidence type="ECO:0000313" key="15">
    <source>
        <dbReference type="EMBL" id="TDR85526.1"/>
    </source>
</evidence>
<protein>
    <recommendedName>
        <fullName evidence="3">thioredoxin-dependent peroxiredoxin</fullName>
        <ecNumber evidence="3">1.11.1.24</ecNumber>
    </recommendedName>
    <alternativeName>
        <fullName evidence="9">Thioredoxin peroxidase</fullName>
    </alternativeName>
    <alternativeName>
        <fullName evidence="11">Thioredoxin-dependent peroxiredoxin Bcp</fullName>
    </alternativeName>
</protein>
<dbReference type="Proteomes" id="UP000295122">
    <property type="component" value="Unassembled WGS sequence"/>
</dbReference>
<dbReference type="InterPro" id="IPR013766">
    <property type="entry name" value="Thioredoxin_domain"/>
</dbReference>
<sequence length="159" mass="16965">MTVASDSLEIGSAAPSFTLPDSAGRPVSLESLRGRTVVVFFYPKDDTSGCTAEAKDFTSLKGAFESAGAEIVGISIGSVAGKAKFARKHDLAITLAADEDQAVAEAYGVWVQKSMWGRKYMGIERATFLIDREGRIARVWRKVSVPGHAAEVLEAARAL</sequence>
<dbReference type="PIRSF" id="PIRSF000239">
    <property type="entry name" value="AHPC"/>
    <property type="match status" value="1"/>
</dbReference>
<dbReference type="Gene3D" id="3.40.30.10">
    <property type="entry name" value="Glutaredoxin"/>
    <property type="match status" value="1"/>
</dbReference>
<dbReference type="AlphaFoldDB" id="A0A4R7BNK1"/>
<keyword evidence="4" id="KW-0575">Peroxidase</keyword>
<comment type="subunit">
    <text evidence="2">Monomer.</text>
</comment>
<dbReference type="FunFam" id="3.40.30.10:FF:000007">
    <property type="entry name" value="Thioredoxin-dependent thiol peroxidase"/>
    <property type="match status" value="1"/>
</dbReference>
<comment type="catalytic activity">
    <reaction evidence="12">
        <text>a hydroperoxide + [thioredoxin]-dithiol = an alcohol + [thioredoxin]-disulfide + H2O</text>
        <dbReference type="Rhea" id="RHEA:62620"/>
        <dbReference type="Rhea" id="RHEA-COMP:10698"/>
        <dbReference type="Rhea" id="RHEA-COMP:10700"/>
        <dbReference type="ChEBI" id="CHEBI:15377"/>
        <dbReference type="ChEBI" id="CHEBI:29950"/>
        <dbReference type="ChEBI" id="CHEBI:30879"/>
        <dbReference type="ChEBI" id="CHEBI:35924"/>
        <dbReference type="ChEBI" id="CHEBI:50058"/>
        <dbReference type="EC" id="1.11.1.24"/>
    </reaction>
</comment>
<evidence type="ECO:0000256" key="3">
    <source>
        <dbReference type="ARBA" id="ARBA00013017"/>
    </source>
</evidence>
<feature type="domain" description="Thioredoxin" evidence="14">
    <location>
        <begin position="8"/>
        <end position="159"/>
    </location>
</feature>
<evidence type="ECO:0000313" key="16">
    <source>
        <dbReference type="Proteomes" id="UP000295122"/>
    </source>
</evidence>
<dbReference type="PROSITE" id="PS51352">
    <property type="entry name" value="THIOREDOXIN_2"/>
    <property type="match status" value="1"/>
</dbReference>
<keyword evidence="7" id="KW-1015">Disulfide bond</keyword>
<gene>
    <name evidence="15" type="ORF">EV668_4649</name>
</gene>
<dbReference type="PANTHER" id="PTHR42801:SF4">
    <property type="entry name" value="AHPC_TSA FAMILY PROTEIN"/>
    <property type="match status" value="1"/>
</dbReference>
<evidence type="ECO:0000256" key="6">
    <source>
        <dbReference type="ARBA" id="ARBA00023002"/>
    </source>
</evidence>
<dbReference type="GO" id="GO:0005737">
    <property type="term" value="C:cytoplasm"/>
    <property type="evidence" value="ECO:0007669"/>
    <property type="project" value="TreeGrafter"/>
</dbReference>
<evidence type="ECO:0000256" key="1">
    <source>
        <dbReference type="ARBA" id="ARBA00003330"/>
    </source>
</evidence>
<dbReference type="GO" id="GO:0008379">
    <property type="term" value="F:thioredoxin peroxidase activity"/>
    <property type="evidence" value="ECO:0007669"/>
    <property type="project" value="TreeGrafter"/>
</dbReference>